<gene>
    <name evidence="1" type="ORF">K443DRAFT_510024</name>
</gene>
<evidence type="ECO:0000313" key="1">
    <source>
        <dbReference type="EMBL" id="KIK02769.1"/>
    </source>
</evidence>
<name>A0A0C9XML1_9AGAR</name>
<dbReference type="HOGENOM" id="CLU_2441218_0_0_1"/>
<reference evidence="2" key="2">
    <citation type="submission" date="2015-01" db="EMBL/GenBank/DDBJ databases">
        <title>Evolutionary Origins and Diversification of the Mycorrhizal Mutualists.</title>
        <authorList>
            <consortium name="DOE Joint Genome Institute"/>
            <consortium name="Mycorrhizal Genomics Consortium"/>
            <person name="Kohler A."/>
            <person name="Kuo A."/>
            <person name="Nagy L.G."/>
            <person name="Floudas D."/>
            <person name="Copeland A."/>
            <person name="Barry K.W."/>
            <person name="Cichocki N."/>
            <person name="Veneault-Fourrey C."/>
            <person name="LaButti K."/>
            <person name="Lindquist E.A."/>
            <person name="Lipzen A."/>
            <person name="Lundell T."/>
            <person name="Morin E."/>
            <person name="Murat C."/>
            <person name="Riley R."/>
            <person name="Ohm R."/>
            <person name="Sun H."/>
            <person name="Tunlid A."/>
            <person name="Henrissat B."/>
            <person name="Grigoriev I.V."/>
            <person name="Hibbett D.S."/>
            <person name="Martin F."/>
        </authorList>
    </citation>
    <scope>NUCLEOTIDE SEQUENCE [LARGE SCALE GENOMIC DNA]</scope>
    <source>
        <strain evidence="2">LaAM-08-1</strain>
    </source>
</reference>
<dbReference type="AlphaFoldDB" id="A0A0C9XML1"/>
<protein>
    <submittedName>
        <fullName evidence="1">Uncharacterized protein</fullName>
    </submittedName>
</protein>
<dbReference type="EMBL" id="KN838588">
    <property type="protein sequence ID" value="KIK02769.1"/>
    <property type="molecule type" value="Genomic_DNA"/>
</dbReference>
<organism evidence="1 2">
    <name type="scientific">Laccaria amethystina LaAM-08-1</name>
    <dbReference type="NCBI Taxonomy" id="1095629"/>
    <lineage>
        <taxon>Eukaryota</taxon>
        <taxon>Fungi</taxon>
        <taxon>Dikarya</taxon>
        <taxon>Basidiomycota</taxon>
        <taxon>Agaricomycotina</taxon>
        <taxon>Agaricomycetes</taxon>
        <taxon>Agaricomycetidae</taxon>
        <taxon>Agaricales</taxon>
        <taxon>Agaricineae</taxon>
        <taxon>Hydnangiaceae</taxon>
        <taxon>Laccaria</taxon>
    </lineage>
</organism>
<accession>A0A0C9XML1</accession>
<dbReference type="Proteomes" id="UP000054477">
    <property type="component" value="Unassembled WGS sequence"/>
</dbReference>
<keyword evidence="2" id="KW-1185">Reference proteome</keyword>
<sequence>MSTKVVKSICYSDKKRQDGRVGACEICLIETNEGECGCPRIKISWWSWLSAMWASVVGRYRNEGGCERCGCAANNLCLSLWARRVNVGGS</sequence>
<proteinExistence type="predicted"/>
<reference evidence="1 2" key="1">
    <citation type="submission" date="2014-04" db="EMBL/GenBank/DDBJ databases">
        <authorList>
            <consortium name="DOE Joint Genome Institute"/>
            <person name="Kuo A."/>
            <person name="Kohler A."/>
            <person name="Nagy L.G."/>
            <person name="Floudas D."/>
            <person name="Copeland A."/>
            <person name="Barry K.W."/>
            <person name="Cichocki N."/>
            <person name="Veneault-Fourrey C."/>
            <person name="LaButti K."/>
            <person name="Lindquist E.A."/>
            <person name="Lipzen A."/>
            <person name="Lundell T."/>
            <person name="Morin E."/>
            <person name="Murat C."/>
            <person name="Sun H."/>
            <person name="Tunlid A."/>
            <person name="Henrissat B."/>
            <person name="Grigoriev I.V."/>
            <person name="Hibbett D.S."/>
            <person name="Martin F."/>
            <person name="Nordberg H.P."/>
            <person name="Cantor M.N."/>
            <person name="Hua S.X."/>
        </authorList>
    </citation>
    <scope>NUCLEOTIDE SEQUENCE [LARGE SCALE GENOMIC DNA]</scope>
    <source>
        <strain evidence="1 2">LaAM-08-1</strain>
    </source>
</reference>
<evidence type="ECO:0000313" key="2">
    <source>
        <dbReference type="Proteomes" id="UP000054477"/>
    </source>
</evidence>